<evidence type="ECO:0000313" key="1">
    <source>
        <dbReference type="EMBL" id="KAJ7518647.1"/>
    </source>
</evidence>
<keyword evidence="2" id="KW-1185">Reference proteome</keyword>
<protein>
    <submittedName>
        <fullName evidence="1">Uncharacterized protein</fullName>
    </submittedName>
</protein>
<sequence length="126" mass="13977">MLSKSVIDSFMNNFLVDATNGQIRNKGWPTIDFEGRGLEAYSDYCVSKIALNAYTRVLARELLSREDGQKVYANAMTPGYTKTDMSLGMGNDIVEEGADTAVWLALLTPLELPFGKFLAERAEIPF</sequence>
<dbReference type="Proteomes" id="UP001162992">
    <property type="component" value="Chromosome 20"/>
</dbReference>
<accession>A0ACC2AM83</accession>
<gene>
    <name evidence="1" type="ORF">O6H91_20G002100</name>
</gene>
<proteinExistence type="predicted"/>
<comment type="caution">
    <text evidence="1">The sequence shown here is derived from an EMBL/GenBank/DDBJ whole genome shotgun (WGS) entry which is preliminary data.</text>
</comment>
<name>A0ACC2AM83_DIPCM</name>
<organism evidence="1 2">
    <name type="scientific">Diphasiastrum complanatum</name>
    <name type="common">Issler's clubmoss</name>
    <name type="synonym">Lycopodium complanatum</name>
    <dbReference type="NCBI Taxonomy" id="34168"/>
    <lineage>
        <taxon>Eukaryota</taxon>
        <taxon>Viridiplantae</taxon>
        <taxon>Streptophyta</taxon>
        <taxon>Embryophyta</taxon>
        <taxon>Tracheophyta</taxon>
        <taxon>Lycopodiopsida</taxon>
        <taxon>Lycopodiales</taxon>
        <taxon>Lycopodiaceae</taxon>
        <taxon>Lycopodioideae</taxon>
        <taxon>Diphasiastrum</taxon>
    </lineage>
</organism>
<evidence type="ECO:0000313" key="2">
    <source>
        <dbReference type="Proteomes" id="UP001162992"/>
    </source>
</evidence>
<dbReference type="EMBL" id="CM055111">
    <property type="protein sequence ID" value="KAJ7518647.1"/>
    <property type="molecule type" value="Genomic_DNA"/>
</dbReference>
<reference evidence="2" key="1">
    <citation type="journal article" date="2024" name="Proc. Natl. Acad. Sci. U.S.A.">
        <title>Extraordinary preservation of gene collinearity over three hundred million years revealed in homosporous lycophytes.</title>
        <authorList>
            <person name="Li C."/>
            <person name="Wickell D."/>
            <person name="Kuo L.Y."/>
            <person name="Chen X."/>
            <person name="Nie B."/>
            <person name="Liao X."/>
            <person name="Peng D."/>
            <person name="Ji J."/>
            <person name="Jenkins J."/>
            <person name="Williams M."/>
            <person name="Shu S."/>
            <person name="Plott C."/>
            <person name="Barry K."/>
            <person name="Rajasekar S."/>
            <person name="Grimwood J."/>
            <person name="Han X."/>
            <person name="Sun S."/>
            <person name="Hou Z."/>
            <person name="He W."/>
            <person name="Dai G."/>
            <person name="Sun C."/>
            <person name="Schmutz J."/>
            <person name="Leebens-Mack J.H."/>
            <person name="Li F.W."/>
            <person name="Wang L."/>
        </authorList>
    </citation>
    <scope>NUCLEOTIDE SEQUENCE [LARGE SCALE GENOMIC DNA]</scope>
    <source>
        <strain evidence="2">cv. PW_Plant_1</strain>
    </source>
</reference>